<comment type="function">
    <text evidence="4">Catalyzes the complicated ring closure reaction between the two acyclic compounds 1-deoxy-D-xylulose-5-phosphate (DXP) and 3-amino-2-oxopropyl phosphate (1-amino-acetone-3-phosphate or AAP) to form pyridoxine 5'-phosphate (PNP) and inorganic phosphate.</text>
</comment>
<dbReference type="NCBIfam" id="NF003627">
    <property type="entry name" value="PRK05265.1-5"/>
    <property type="match status" value="1"/>
</dbReference>
<feature type="binding site" evidence="4">
    <location>
        <position position="44"/>
    </location>
    <ligand>
        <name>1-deoxy-D-xylulose 5-phosphate</name>
        <dbReference type="ChEBI" id="CHEBI:57792"/>
    </ligand>
</feature>
<feature type="binding site" evidence="4">
    <location>
        <position position="17"/>
    </location>
    <ligand>
        <name>3-amino-2-oxopropyl phosphate</name>
        <dbReference type="ChEBI" id="CHEBI:57279"/>
    </ligand>
</feature>
<feature type="active site" description="Proton acceptor" evidence="4">
    <location>
        <position position="42"/>
    </location>
</feature>
<dbReference type="InterPro" id="IPR004569">
    <property type="entry name" value="PyrdxlP_synth_PdxJ"/>
</dbReference>
<accession>A0A7C3NAW2</accession>
<dbReference type="InterPro" id="IPR013785">
    <property type="entry name" value="Aldolase_TIM"/>
</dbReference>
<comment type="subcellular location">
    <subcellularLocation>
        <location evidence="4">Cytoplasm</location>
    </subcellularLocation>
</comment>
<comment type="similarity">
    <text evidence="4">Belongs to the PNP synthase family.</text>
</comment>
<dbReference type="NCBIfam" id="NF003625">
    <property type="entry name" value="PRK05265.1-3"/>
    <property type="match status" value="1"/>
</dbReference>
<feature type="binding site" evidence="4">
    <location>
        <position position="49"/>
    </location>
    <ligand>
        <name>1-deoxy-D-xylulose 5-phosphate</name>
        <dbReference type="ChEBI" id="CHEBI:57792"/>
    </ligand>
</feature>
<dbReference type="PANTHER" id="PTHR30456:SF0">
    <property type="entry name" value="PYRIDOXINE 5'-PHOSPHATE SYNTHASE"/>
    <property type="match status" value="1"/>
</dbReference>
<dbReference type="GO" id="GO:0008615">
    <property type="term" value="P:pyridoxine biosynthetic process"/>
    <property type="evidence" value="ECO:0007669"/>
    <property type="project" value="UniProtKB-UniRule"/>
</dbReference>
<feature type="binding site" evidence="4">
    <location>
        <position position="6"/>
    </location>
    <ligand>
        <name>3-amino-2-oxopropyl phosphate</name>
        <dbReference type="ChEBI" id="CHEBI:57279"/>
    </ligand>
</feature>
<keyword evidence="1 4" id="KW-0963">Cytoplasm</keyword>
<comment type="caution">
    <text evidence="6">The sequence shown here is derived from an EMBL/GenBank/DDBJ whole genome shotgun (WGS) entry which is preliminary data.</text>
</comment>
<keyword evidence="3 4" id="KW-0664">Pyridoxine biosynthesis</keyword>
<dbReference type="CDD" id="cd00003">
    <property type="entry name" value="PNPsynthase"/>
    <property type="match status" value="1"/>
</dbReference>
<proteinExistence type="inferred from homology"/>
<organism evidence="6">
    <name type="scientific">candidate division WOR-3 bacterium</name>
    <dbReference type="NCBI Taxonomy" id="2052148"/>
    <lineage>
        <taxon>Bacteria</taxon>
        <taxon>Bacteria division WOR-3</taxon>
    </lineage>
</organism>
<evidence type="ECO:0000256" key="3">
    <source>
        <dbReference type="ARBA" id="ARBA00023096"/>
    </source>
</evidence>
<feature type="binding site" evidence="4">
    <location>
        <position position="99"/>
    </location>
    <ligand>
        <name>1-deoxy-D-xylulose 5-phosphate</name>
        <dbReference type="ChEBI" id="CHEBI:57792"/>
    </ligand>
</feature>
<gene>
    <name evidence="4" type="primary">pdxJ</name>
    <name evidence="6" type="ORF">ENS15_06940</name>
</gene>
<feature type="active site" description="Proton acceptor" evidence="4">
    <location>
        <position position="69"/>
    </location>
</feature>
<comment type="catalytic activity">
    <reaction evidence="4">
        <text>3-amino-2-oxopropyl phosphate + 1-deoxy-D-xylulose 5-phosphate = pyridoxine 5'-phosphate + phosphate + 2 H2O + H(+)</text>
        <dbReference type="Rhea" id="RHEA:15265"/>
        <dbReference type="ChEBI" id="CHEBI:15377"/>
        <dbReference type="ChEBI" id="CHEBI:15378"/>
        <dbReference type="ChEBI" id="CHEBI:43474"/>
        <dbReference type="ChEBI" id="CHEBI:57279"/>
        <dbReference type="ChEBI" id="CHEBI:57792"/>
        <dbReference type="ChEBI" id="CHEBI:58589"/>
        <dbReference type="EC" id="2.6.99.2"/>
    </reaction>
</comment>
<sequence length="241" mass="27133">MLLGVNIDHVATLREARRSFEPDIMTAAILAQLGGADGITVHLRQDRRHIQEEDVVILKNGISVPLNVEISLDEQTVEFIRTIKPEKVCLVPENPSEITTEGGLNLLSKNIYDKTKNVIKKLHSRDIEVSIFIEPELKMVDLAKNLGADAIEINTKSYSECENLKELEKEFERVAECANYAAYKKKLIVNAGHGLNYDNVSPIVEIEEINELNIGHSIIAKSVFYGIEKSVKLMRDLIEKR</sequence>
<evidence type="ECO:0000256" key="5">
    <source>
        <dbReference type="NCBIfam" id="TIGR00559"/>
    </source>
</evidence>
<evidence type="ECO:0000256" key="1">
    <source>
        <dbReference type="ARBA" id="ARBA00022490"/>
    </source>
</evidence>
<feature type="binding site" evidence="4">
    <location>
        <begin position="215"/>
        <end position="216"/>
    </location>
    <ligand>
        <name>3-amino-2-oxopropyl phosphate</name>
        <dbReference type="ChEBI" id="CHEBI:57279"/>
    </ligand>
</feature>
<dbReference type="GO" id="GO:0033856">
    <property type="term" value="F:pyridoxine 5'-phosphate synthase activity"/>
    <property type="evidence" value="ECO:0007669"/>
    <property type="project" value="UniProtKB-UniRule"/>
</dbReference>
<dbReference type="AlphaFoldDB" id="A0A7C3NAW2"/>
<dbReference type="EC" id="2.6.99.2" evidence="4 5"/>
<keyword evidence="2 4" id="KW-0808">Transferase</keyword>
<dbReference type="SUPFAM" id="SSF63892">
    <property type="entry name" value="Pyridoxine 5'-phosphate synthase"/>
    <property type="match status" value="1"/>
</dbReference>
<comment type="pathway">
    <text evidence="4">Cofactor biosynthesis; pyridoxine 5'-phosphate biosynthesis; pyridoxine 5'-phosphate from D-erythrose 4-phosphate: step 5/5.</text>
</comment>
<dbReference type="Gene3D" id="3.20.20.70">
    <property type="entry name" value="Aldolase class I"/>
    <property type="match status" value="1"/>
</dbReference>
<evidence type="ECO:0000256" key="2">
    <source>
        <dbReference type="ARBA" id="ARBA00022679"/>
    </source>
</evidence>
<dbReference type="Pfam" id="PF03740">
    <property type="entry name" value="PdxJ"/>
    <property type="match status" value="1"/>
</dbReference>
<protein>
    <recommendedName>
        <fullName evidence="4 5">Pyridoxine 5'-phosphate synthase</fullName>
        <shortName evidence="4">PNP synthase</shortName>
        <ecNumber evidence="4 5">2.6.99.2</ecNumber>
    </recommendedName>
</protein>
<dbReference type="EMBL" id="DSTT01000006">
    <property type="protein sequence ID" value="HFK24361.1"/>
    <property type="molecule type" value="Genomic_DNA"/>
</dbReference>
<dbReference type="UniPathway" id="UPA00244">
    <property type="reaction ID" value="UER00313"/>
</dbReference>
<dbReference type="GO" id="GO:0005829">
    <property type="term" value="C:cytosol"/>
    <property type="evidence" value="ECO:0007669"/>
    <property type="project" value="TreeGrafter"/>
</dbReference>
<name>A0A7C3NAW2_UNCW3</name>
<comment type="subunit">
    <text evidence="4">Homooctamer; tetramer of dimers.</text>
</comment>
<reference evidence="6" key="1">
    <citation type="journal article" date="2020" name="mSystems">
        <title>Genome- and Community-Level Interaction Insights into Carbon Utilization and Element Cycling Functions of Hydrothermarchaeota in Hydrothermal Sediment.</title>
        <authorList>
            <person name="Zhou Z."/>
            <person name="Liu Y."/>
            <person name="Xu W."/>
            <person name="Pan J."/>
            <person name="Luo Z.H."/>
            <person name="Li M."/>
        </authorList>
    </citation>
    <scope>NUCLEOTIDE SEQUENCE [LARGE SCALE GENOMIC DNA]</scope>
    <source>
        <strain evidence="6">SpSt-464</strain>
    </source>
</reference>
<dbReference type="HAMAP" id="MF_00279">
    <property type="entry name" value="PdxJ"/>
    <property type="match status" value="1"/>
</dbReference>
<feature type="site" description="Transition state stabilizer" evidence="4">
    <location>
        <position position="152"/>
    </location>
</feature>
<evidence type="ECO:0000256" key="4">
    <source>
        <dbReference type="HAMAP-Rule" id="MF_00279"/>
    </source>
</evidence>
<dbReference type="InterPro" id="IPR036130">
    <property type="entry name" value="Pyridoxine-5'_phos_synth"/>
</dbReference>
<evidence type="ECO:0000313" key="6">
    <source>
        <dbReference type="EMBL" id="HFK24361.1"/>
    </source>
</evidence>
<dbReference type="PANTHER" id="PTHR30456">
    <property type="entry name" value="PYRIDOXINE 5'-PHOSPHATE SYNTHASE"/>
    <property type="match status" value="1"/>
</dbReference>
<feature type="binding site" evidence="4">
    <location>
        <begin position="8"/>
        <end position="9"/>
    </location>
    <ligand>
        <name>1-deoxy-D-xylulose 5-phosphate</name>
        <dbReference type="ChEBI" id="CHEBI:57792"/>
    </ligand>
</feature>
<dbReference type="NCBIfam" id="TIGR00559">
    <property type="entry name" value="pdxJ"/>
    <property type="match status" value="1"/>
</dbReference>
<feature type="active site" description="Proton donor" evidence="4">
    <location>
        <position position="193"/>
    </location>
</feature>
<feature type="binding site" evidence="4">
    <location>
        <position position="194"/>
    </location>
    <ligand>
        <name>3-amino-2-oxopropyl phosphate</name>
        <dbReference type="ChEBI" id="CHEBI:57279"/>
    </ligand>
</feature>